<protein>
    <recommendedName>
        <fullName evidence="3">Phosphohydrolase</fullName>
    </recommendedName>
</protein>
<dbReference type="Proteomes" id="UP001165679">
    <property type="component" value="Unassembled WGS sequence"/>
</dbReference>
<dbReference type="SUPFAM" id="SSF109604">
    <property type="entry name" value="HD-domain/PDEase-like"/>
    <property type="match status" value="1"/>
</dbReference>
<dbReference type="RefSeq" id="WP_264716347.1">
    <property type="nucleotide sequence ID" value="NZ_JAPDNT010000036.1"/>
</dbReference>
<accession>A0AA41YPN7</accession>
<keyword evidence="2" id="KW-1185">Reference proteome</keyword>
<comment type="caution">
    <text evidence="1">The sequence shown here is derived from an EMBL/GenBank/DDBJ whole genome shotgun (WGS) entry which is preliminary data.</text>
</comment>
<evidence type="ECO:0008006" key="3">
    <source>
        <dbReference type="Google" id="ProtNLM"/>
    </source>
</evidence>
<evidence type="ECO:0000313" key="1">
    <source>
        <dbReference type="EMBL" id="MCW3477399.1"/>
    </source>
</evidence>
<evidence type="ECO:0000313" key="2">
    <source>
        <dbReference type="Proteomes" id="UP001165679"/>
    </source>
</evidence>
<proteinExistence type="predicted"/>
<organism evidence="1 2">
    <name type="scientific">Limobrevibacterium gyesilva</name>
    <dbReference type="NCBI Taxonomy" id="2991712"/>
    <lineage>
        <taxon>Bacteria</taxon>
        <taxon>Pseudomonadati</taxon>
        <taxon>Pseudomonadota</taxon>
        <taxon>Alphaproteobacteria</taxon>
        <taxon>Acetobacterales</taxon>
        <taxon>Acetobacteraceae</taxon>
        <taxon>Limobrevibacterium</taxon>
    </lineage>
</organism>
<dbReference type="Gene3D" id="1.10.3210.10">
    <property type="entry name" value="Hypothetical protein af1432"/>
    <property type="match status" value="1"/>
</dbReference>
<reference evidence="1" key="2">
    <citation type="submission" date="2022-10" db="EMBL/GenBank/DDBJ databases">
        <authorList>
            <person name="Trinh H.N."/>
        </authorList>
    </citation>
    <scope>NUCLEOTIDE SEQUENCE</scope>
    <source>
        <strain evidence="1">RN2-1</strain>
    </source>
</reference>
<name>A0AA41YPN7_9PROT</name>
<dbReference type="EMBL" id="JAPDNT010000036">
    <property type="protein sequence ID" value="MCW3477399.1"/>
    <property type="molecule type" value="Genomic_DNA"/>
</dbReference>
<sequence>MQTVSGQAFDLVYPRADMVRLMDIAAGLSRLPRFCGQTTGPVAWNVAEHSLLVERLVEIAGGSAELRLAALIHDAHEAYIGDVISPLKSAIRILLDIEGRAVFDPIAEISARISGAVHAAFAVPWPLSEAYAVAIKRADLQALRIEHERFQGPAPHPWTDLPDAPEIGDLAPQNETFSRERWNRRVLTLLAQRAGPYPHFALLSVLDAEAPPG</sequence>
<gene>
    <name evidence="1" type="ORF">OL599_22780</name>
</gene>
<reference evidence="1" key="1">
    <citation type="submission" date="2022-09" db="EMBL/GenBank/DDBJ databases">
        <title>Rhodovastum sp. nov. RN2-1 isolated from soil in Seongnam, South Korea.</title>
        <authorList>
            <person name="Le N.T."/>
        </authorList>
    </citation>
    <scope>NUCLEOTIDE SEQUENCE</scope>
    <source>
        <strain evidence="1">RN2-1</strain>
    </source>
</reference>
<dbReference type="AlphaFoldDB" id="A0AA41YPN7"/>